<reference evidence="2 3" key="1">
    <citation type="submission" date="2013-03" db="EMBL/GenBank/DDBJ databases">
        <title>The Genome Sequence of Exophiala aquamarina CBS 119918.</title>
        <authorList>
            <consortium name="The Broad Institute Genomics Platform"/>
            <person name="Cuomo C."/>
            <person name="de Hoog S."/>
            <person name="Gorbushina A."/>
            <person name="Walker B."/>
            <person name="Young S.K."/>
            <person name="Zeng Q."/>
            <person name="Gargeya S."/>
            <person name="Fitzgerald M."/>
            <person name="Haas B."/>
            <person name="Abouelleil A."/>
            <person name="Allen A.W."/>
            <person name="Alvarado L."/>
            <person name="Arachchi H.M."/>
            <person name="Berlin A.M."/>
            <person name="Chapman S.B."/>
            <person name="Gainer-Dewar J."/>
            <person name="Goldberg J."/>
            <person name="Griggs A."/>
            <person name="Gujja S."/>
            <person name="Hansen M."/>
            <person name="Howarth C."/>
            <person name="Imamovic A."/>
            <person name="Ireland A."/>
            <person name="Larimer J."/>
            <person name="McCowan C."/>
            <person name="Murphy C."/>
            <person name="Pearson M."/>
            <person name="Poon T.W."/>
            <person name="Priest M."/>
            <person name="Roberts A."/>
            <person name="Saif S."/>
            <person name="Shea T."/>
            <person name="Sisk P."/>
            <person name="Sykes S."/>
            <person name="Wortman J."/>
            <person name="Nusbaum C."/>
            <person name="Birren B."/>
        </authorList>
    </citation>
    <scope>NUCLEOTIDE SEQUENCE [LARGE SCALE GENOMIC DNA]</scope>
    <source>
        <strain evidence="2 3">CBS 119918</strain>
    </source>
</reference>
<evidence type="ECO:0000256" key="1">
    <source>
        <dbReference type="SAM" id="SignalP"/>
    </source>
</evidence>
<feature type="chain" id="PRO_5001681198" description="Ubiquitin 3 binding protein But2 C-terminal domain-containing protein" evidence="1">
    <location>
        <begin position="19"/>
        <end position="245"/>
    </location>
</feature>
<protein>
    <recommendedName>
        <fullName evidence="4">Ubiquitin 3 binding protein But2 C-terminal domain-containing protein</fullName>
    </recommendedName>
</protein>
<keyword evidence="3" id="KW-1185">Reference proteome</keyword>
<dbReference type="VEuPathDB" id="FungiDB:A1O9_09822"/>
<dbReference type="AlphaFoldDB" id="A0A072P2V0"/>
<comment type="caution">
    <text evidence="2">The sequence shown here is derived from an EMBL/GenBank/DDBJ whole genome shotgun (WGS) entry which is preliminary data.</text>
</comment>
<keyword evidence="1" id="KW-0732">Signal</keyword>
<dbReference type="Proteomes" id="UP000027920">
    <property type="component" value="Unassembled WGS sequence"/>
</dbReference>
<evidence type="ECO:0000313" key="3">
    <source>
        <dbReference type="Proteomes" id="UP000027920"/>
    </source>
</evidence>
<dbReference type="EMBL" id="AMGV01000011">
    <property type="protein sequence ID" value="KEF54027.1"/>
    <property type="molecule type" value="Genomic_DNA"/>
</dbReference>
<dbReference type="GeneID" id="25284730"/>
<evidence type="ECO:0000313" key="2">
    <source>
        <dbReference type="EMBL" id="KEF54027.1"/>
    </source>
</evidence>
<evidence type="ECO:0008006" key="4">
    <source>
        <dbReference type="Google" id="ProtNLM"/>
    </source>
</evidence>
<dbReference type="HOGENOM" id="CLU_1151668_0_0_1"/>
<organism evidence="2 3">
    <name type="scientific">Exophiala aquamarina CBS 119918</name>
    <dbReference type="NCBI Taxonomy" id="1182545"/>
    <lineage>
        <taxon>Eukaryota</taxon>
        <taxon>Fungi</taxon>
        <taxon>Dikarya</taxon>
        <taxon>Ascomycota</taxon>
        <taxon>Pezizomycotina</taxon>
        <taxon>Eurotiomycetes</taxon>
        <taxon>Chaetothyriomycetidae</taxon>
        <taxon>Chaetothyriales</taxon>
        <taxon>Herpotrichiellaceae</taxon>
        <taxon>Exophiala</taxon>
    </lineage>
</organism>
<accession>A0A072P2V0</accession>
<gene>
    <name evidence="2" type="ORF">A1O9_09822</name>
</gene>
<sequence length="245" mass="26169">MHYSAIVFSLLASTGALAAPYYSTLDNSIKVVLGDLAGTYADLEISFTEGMAHTVTPSFSGPFSTVALQLGNDVVQQDLRCKVVDDAGNDIVVVRGNNTDVTFSDAAKGAWTLPDAAVIGNVICDPEFEKITPEELAAGSTLRVVLQSQALELGSQTELTPGWRDEQYPIGSNGPFETVELRVGKFVAKKDYRCQILDTNGNAIMLQRGAASANTFSDQGKGEWSLDFISSVSSIICDPTFVKEA</sequence>
<proteinExistence type="predicted"/>
<dbReference type="OrthoDB" id="4132046at2759"/>
<dbReference type="RefSeq" id="XP_013256617.1">
    <property type="nucleotide sequence ID" value="XM_013401163.1"/>
</dbReference>
<name>A0A072P2V0_9EURO</name>
<feature type="signal peptide" evidence="1">
    <location>
        <begin position="1"/>
        <end position="18"/>
    </location>
</feature>